<feature type="transmembrane region" description="Helical" evidence="5">
    <location>
        <begin position="67"/>
        <end position="88"/>
    </location>
</feature>
<dbReference type="Pfam" id="PF04750">
    <property type="entry name" value="Far-17a_AIG1"/>
    <property type="match status" value="1"/>
</dbReference>
<evidence type="ECO:0000256" key="1">
    <source>
        <dbReference type="ARBA" id="ARBA00004127"/>
    </source>
</evidence>
<reference evidence="6 7" key="1">
    <citation type="submission" date="2019-07" db="EMBL/GenBank/DDBJ databases">
        <title>Genomes of Cafeteria roenbergensis.</title>
        <authorList>
            <person name="Fischer M.G."/>
            <person name="Hackl T."/>
            <person name="Roman M."/>
        </authorList>
    </citation>
    <scope>NUCLEOTIDE SEQUENCE [LARGE SCALE GENOMIC DNA]</scope>
    <source>
        <strain evidence="6 7">BVI</strain>
    </source>
</reference>
<evidence type="ECO:0000313" key="7">
    <source>
        <dbReference type="Proteomes" id="UP000323011"/>
    </source>
</evidence>
<comment type="subcellular location">
    <subcellularLocation>
        <location evidence="1">Endomembrane system</location>
        <topology evidence="1">Multi-pass membrane protein</topology>
    </subcellularLocation>
</comment>
<dbReference type="Proteomes" id="UP000323011">
    <property type="component" value="Unassembled WGS sequence"/>
</dbReference>
<gene>
    <name evidence="6" type="ORF">FNF29_07460</name>
</gene>
<dbReference type="GO" id="GO:0016020">
    <property type="term" value="C:membrane"/>
    <property type="evidence" value="ECO:0007669"/>
    <property type="project" value="InterPro"/>
</dbReference>
<dbReference type="GO" id="GO:0012505">
    <property type="term" value="C:endomembrane system"/>
    <property type="evidence" value="ECO:0007669"/>
    <property type="project" value="UniProtKB-SubCell"/>
</dbReference>
<comment type="caution">
    <text evidence="6">The sequence shown here is derived from an EMBL/GenBank/DDBJ whole genome shotgun (WGS) entry which is preliminary data.</text>
</comment>
<organism evidence="6 7">
    <name type="scientific">Cafeteria roenbergensis</name>
    <name type="common">Marine flagellate</name>
    <dbReference type="NCBI Taxonomy" id="33653"/>
    <lineage>
        <taxon>Eukaryota</taxon>
        <taxon>Sar</taxon>
        <taxon>Stramenopiles</taxon>
        <taxon>Bigyra</taxon>
        <taxon>Opalozoa</taxon>
        <taxon>Bicosoecida</taxon>
        <taxon>Cafeteriaceae</taxon>
        <taxon>Cafeteria</taxon>
    </lineage>
</organism>
<proteinExistence type="predicted"/>
<feature type="transmembrane region" description="Helical" evidence="5">
    <location>
        <begin position="244"/>
        <end position="261"/>
    </location>
</feature>
<dbReference type="InterPro" id="IPR006838">
    <property type="entry name" value="ADTRP_AIG1"/>
</dbReference>
<keyword evidence="3 5" id="KW-1133">Transmembrane helix</keyword>
<evidence type="ECO:0000256" key="2">
    <source>
        <dbReference type="ARBA" id="ARBA00022692"/>
    </source>
</evidence>
<evidence type="ECO:0000256" key="4">
    <source>
        <dbReference type="ARBA" id="ARBA00023136"/>
    </source>
</evidence>
<feature type="transmembrane region" description="Helical" evidence="5">
    <location>
        <begin position="204"/>
        <end position="224"/>
    </location>
</feature>
<feature type="transmembrane region" description="Helical" evidence="5">
    <location>
        <begin position="309"/>
        <end position="331"/>
    </location>
</feature>
<feature type="transmembrane region" description="Helical" evidence="5">
    <location>
        <begin position="33"/>
        <end position="55"/>
    </location>
</feature>
<feature type="transmembrane region" description="Helical" evidence="5">
    <location>
        <begin position="268"/>
        <end position="289"/>
    </location>
</feature>
<keyword evidence="2 5" id="KW-0812">Transmembrane</keyword>
<dbReference type="EMBL" id="VLTN01000069">
    <property type="protein sequence ID" value="KAA0147291.1"/>
    <property type="molecule type" value="Genomic_DNA"/>
</dbReference>
<keyword evidence="4 5" id="KW-0472">Membrane</keyword>
<dbReference type="PANTHER" id="PTHR12242">
    <property type="entry name" value="OS02G0130600 PROTEIN-RELATED"/>
    <property type="match status" value="1"/>
</dbReference>
<accession>A0A5A8C5Y1</accession>
<dbReference type="AlphaFoldDB" id="A0A5A8C5Y1"/>
<evidence type="ECO:0000313" key="6">
    <source>
        <dbReference type="EMBL" id="KAA0147291.1"/>
    </source>
</evidence>
<evidence type="ECO:0000256" key="5">
    <source>
        <dbReference type="SAM" id="Phobius"/>
    </source>
</evidence>
<sequence>MAAAGSMRSMGLEEAVVPNSTQRFQVFGRASPTCFIVFHAIAFVCNASFLAWQLVVGASPQYHFAGVYVFLTIWGLTLQTLYFLVALVTSAALARDLQGVSADWTDRVFLGAARGGTRLLGTSEGVASIPFDEDHGVVVPRARGRGGDALGGAPAPPVTPHNELCCAGPSWSCCDGAPLEHGLGRAARVLEPLTLRLLALRDRLFSLEIAVALCVSVGFWTLIFPAKSTIHRFETDAGDAVRSSWEHGATLVFVVIELLLVRHRYPRGVMLGACLAGLFGLAYGLWNLLTFDQNGVWPYPGVQDPIERHGDAAVGGVIAGAWVLLAVVWLLGRWLSVGPVWGGGCITASACCCTCCTCCTYECCCCGYCSVAAPTGLAVADDDEWRKQAGGRGGYAVVARDR</sequence>
<keyword evidence="7" id="KW-1185">Reference proteome</keyword>
<evidence type="ECO:0000256" key="3">
    <source>
        <dbReference type="ARBA" id="ARBA00022989"/>
    </source>
</evidence>
<protein>
    <submittedName>
        <fullName evidence="6">Uncharacterized protein</fullName>
    </submittedName>
</protein>
<name>A0A5A8C5Y1_CAFRO</name>